<dbReference type="Proteomes" id="UP000886887">
    <property type="component" value="Unassembled WGS sequence"/>
</dbReference>
<sequence length="178" mass="20300">MRRREFHLLTDPQKEEAFLNAKAREGMAMTRFFLGIYTFEDCEPGAWVYRIELLGGDAAGQADYLAFLRESGIECVQRWCDWVYLRRPASEGAFELYSDNASRARYLRRLARLYATLLALNVSVFVLNLAIFTLSPTHSVENLIAGLITLPVSGLLLRMWTVMRARAARTEAAQKLSE</sequence>
<dbReference type="InterPro" id="IPR021359">
    <property type="entry name" value="DUF2812"/>
</dbReference>
<reference evidence="2" key="2">
    <citation type="journal article" date="2021" name="PeerJ">
        <title>Extensive microbial diversity within the chicken gut microbiome revealed by metagenomics and culture.</title>
        <authorList>
            <person name="Gilroy R."/>
            <person name="Ravi A."/>
            <person name="Getino M."/>
            <person name="Pursley I."/>
            <person name="Horton D.L."/>
            <person name="Alikhan N.F."/>
            <person name="Baker D."/>
            <person name="Gharbi K."/>
            <person name="Hall N."/>
            <person name="Watson M."/>
            <person name="Adriaenssens E.M."/>
            <person name="Foster-Nyarko E."/>
            <person name="Jarju S."/>
            <person name="Secka A."/>
            <person name="Antonio M."/>
            <person name="Oren A."/>
            <person name="Chaudhuri R.R."/>
            <person name="La Ragione R."/>
            <person name="Hildebrand F."/>
            <person name="Pallen M.J."/>
        </authorList>
    </citation>
    <scope>NUCLEOTIDE SEQUENCE</scope>
    <source>
        <strain evidence="2">ChiSxjej2B14-6234</strain>
    </source>
</reference>
<dbReference type="EMBL" id="DVFJ01000030">
    <property type="protein sequence ID" value="HIQ72265.1"/>
    <property type="molecule type" value="Genomic_DNA"/>
</dbReference>
<feature type="transmembrane region" description="Helical" evidence="1">
    <location>
        <begin position="143"/>
        <end position="160"/>
    </location>
</feature>
<name>A0A9D0ZBC2_9FIRM</name>
<evidence type="ECO:0000313" key="3">
    <source>
        <dbReference type="Proteomes" id="UP000886887"/>
    </source>
</evidence>
<organism evidence="2 3">
    <name type="scientific">Candidatus Onthenecus intestinigallinarum</name>
    <dbReference type="NCBI Taxonomy" id="2840875"/>
    <lineage>
        <taxon>Bacteria</taxon>
        <taxon>Bacillati</taxon>
        <taxon>Bacillota</taxon>
        <taxon>Clostridia</taxon>
        <taxon>Eubacteriales</taxon>
        <taxon>Candidatus Onthenecus</taxon>
    </lineage>
</organism>
<evidence type="ECO:0000256" key="1">
    <source>
        <dbReference type="SAM" id="Phobius"/>
    </source>
</evidence>
<comment type="caution">
    <text evidence="2">The sequence shown here is derived from an EMBL/GenBank/DDBJ whole genome shotgun (WGS) entry which is preliminary data.</text>
</comment>
<keyword evidence="1" id="KW-1133">Transmembrane helix</keyword>
<accession>A0A9D0ZBC2</accession>
<keyword evidence="1" id="KW-0472">Membrane</keyword>
<dbReference type="AlphaFoldDB" id="A0A9D0ZBC2"/>
<keyword evidence="1" id="KW-0812">Transmembrane</keyword>
<gene>
    <name evidence="2" type="ORF">IAB73_08680</name>
</gene>
<dbReference type="Pfam" id="PF11193">
    <property type="entry name" value="DUF2812"/>
    <property type="match status" value="1"/>
</dbReference>
<evidence type="ECO:0000313" key="2">
    <source>
        <dbReference type="EMBL" id="HIQ72265.1"/>
    </source>
</evidence>
<feature type="transmembrane region" description="Helical" evidence="1">
    <location>
        <begin position="113"/>
        <end position="131"/>
    </location>
</feature>
<proteinExistence type="predicted"/>
<protein>
    <submittedName>
        <fullName evidence="2">DUF2812 domain-containing protein</fullName>
    </submittedName>
</protein>
<reference evidence="2" key="1">
    <citation type="submission" date="2020-10" db="EMBL/GenBank/DDBJ databases">
        <authorList>
            <person name="Gilroy R."/>
        </authorList>
    </citation>
    <scope>NUCLEOTIDE SEQUENCE</scope>
    <source>
        <strain evidence="2">ChiSxjej2B14-6234</strain>
    </source>
</reference>